<dbReference type="InterPro" id="IPR003000">
    <property type="entry name" value="Sirtuin"/>
</dbReference>
<dbReference type="InterPro" id="IPR028628">
    <property type="entry name" value="Sirtuin_class_U"/>
</dbReference>
<dbReference type="NCBIfam" id="NF001752">
    <property type="entry name" value="PRK00481.1-1"/>
    <property type="match status" value="1"/>
</dbReference>
<feature type="binding site" evidence="4">
    <location>
        <position position="257"/>
    </location>
    <ligand>
        <name>NAD(+)</name>
        <dbReference type="ChEBI" id="CHEBI:57540"/>
    </ligand>
</feature>
<accession>A0A2U1CCY3</accession>
<dbReference type="CDD" id="cd01407">
    <property type="entry name" value="SIR2-fam"/>
    <property type="match status" value="1"/>
</dbReference>
<dbReference type="AlphaFoldDB" id="A0A2U1CCY3"/>
<feature type="binding site" evidence="4 5">
    <location>
        <position position="175"/>
    </location>
    <ligand>
        <name>Zn(2+)</name>
        <dbReference type="ChEBI" id="CHEBI:29105"/>
    </ligand>
</feature>
<comment type="subcellular location">
    <subcellularLocation>
        <location evidence="4">Cytoplasm</location>
    </subcellularLocation>
</comment>
<name>A0A2U1CCY3_9FIRM</name>
<dbReference type="GO" id="GO:0017136">
    <property type="term" value="F:histone deacetylase activity, NAD-dependent"/>
    <property type="evidence" value="ECO:0007669"/>
    <property type="project" value="TreeGrafter"/>
</dbReference>
<evidence type="ECO:0000256" key="4">
    <source>
        <dbReference type="HAMAP-Rule" id="MF_01968"/>
    </source>
</evidence>
<dbReference type="HAMAP" id="MF_01968">
    <property type="entry name" value="Sirtuin_ClassU"/>
    <property type="match status" value="1"/>
</dbReference>
<dbReference type="SUPFAM" id="SSF52467">
    <property type="entry name" value="DHS-like NAD/FAD-binding domain"/>
    <property type="match status" value="2"/>
</dbReference>
<feature type="binding site" evidence="4">
    <location>
        <position position="130"/>
    </location>
    <ligand>
        <name>NAD(+)</name>
        <dbReference type="ChEBI" id="CHEBI:57540"/>
    </ligand>
</feature>
<organism evidence="8 9">
    <name type="scientific">Intestinimonas butyriciproducens</name>
    <dbReference type="NCBI Taxonomy" id="1297617"/>
    <lineage>
        <taxon>Bacteria</taxon>
        <taxon>Bacillati</taxon>
        <taxon>Bacillota</taxon>
        <taxon>Clostridia</taxon>
        <taxon>Eubacteriales</taxon>
        <taxon>Intestinimonas</taxon>
    </lineage>
</organism>
<evidence type="ECO:0000313" key="9">
    <source>
        <dbReference type="Proteomes" id="UP000245778"/>
    </source>
</evidence>
<evidence type="ECO:0000313" key="8">
    <source>
        <dbReference type="EMBL" id="PVY58740.1"/>
    </source>
</evidence>
<feature type="binding site" evidence="4">
    <location>
        <position position="60"/>
    </location>
    <ligand>
        <name>NAD(+)</name>
        <dbReference type="ChEBI" id="CHEBI:57540"/>
    </ligand>
</feature>
<feature type="binding site" evidence="4">
    <location>
        <position position="131"/>
    </location>
    <ligand>
        <name>nicotinamide</name>
        <dbReference type="ChEBI" id="CHEBI:17154"/>
    </ligand>
</feature>
<feature type="binding site" evidence="4">
    <location>
        <position position="239"/>
    </location>
    <ligand>
        <name>NAD(+)</name>
        <dbReference type="ChEBI" id="CHEBI:57540"/>
    </ligand>
</feature>
<keyword evidence="2 4" id="KW-0808">Transferase</keyword>
<feature type="domain" description="GATA-type" evidence="6">
    <location>
        <begin position="154"/>
        <end position="183"/>
    </location>
</feature>
<dbReference type="GO" id="GO:0006355">
    <property type="term" value="P:regulation of DNA-templated transcription"/>
    <property type="evidence" value="ECO:0007669"/>
    <property type="project" value="InterPro"/>
</dbReference>
<comment type="catalytic activity">
    <reaction evidence="4">
        <text>N(6)-acetyl-L-lysyl-[protein] + NAD(+) + H2O = 2''-O-acetyl-ADP-D-ribose + nicotinamide + L-lysyl-[protein]</text>
        <dbReference type="Rhea" id="RHEA:43636"/>
        <dbReference type="Rhea" id="RHEA-COMP:9752"/>
        <dbReference type="Rhea" id="RHEA-COMP:10731"/>
        <dbReference type="ChEBI" id="CHEBI:15377"/>
        <dbReference type="ChEBI" id="CHEBI:17154"/>
        <dbReference type="ChEBI" id="CHEBI:29969"/>
        <dbReference type="ChEBI" id="CHEBI:57540"/>
        <dbReference type="ChEBI" id="CHEBI:61930"/>
        <dbReference type="ChEBI" id="CHEBI:83767"/>
        <dbReference type="EC" id="2.3.1.286"/>
    </reaction>
</comment>
<dbReference type="Proteomes" id="UP000245778">
    <property type="component" value="Unassembled WGS sequence"/>
</dbReference>
<dbReference type="EC" id="2.3.1.286" evidence="4"/>
<dbReference type="InterPro" id="IPR026590">
    <property type="entry name" value="Ssirtuin_cat_dom"/>
</dbReference>
<dbReference type="RefSeq" id="WP_075703559.1">
    <property type="nucleotide sequence ID" value="NZ_CAUFHD010000002.1"/>
</dbReference>
<dbReference type="InterPro" id="IPR050134">
    <property type="entry name" value="NAD-dep_sirtuin_deacylases"/>
</dbReference>
<feature type="binding site" evidence="4">
    <location>
        <position position="61"/>
    </location>
    <ligand>
        <name>NAD(+)</name>
        <dbReference type="ChEBI" id="CHEBI:57540"/>
    </ligand>
</feature>
<keyword evidence="3 4" id="KW-0520">NAD</keyword>
<dbReference type="GO" id="GO:0070403">
    <property type="term" value="F:NAD+ binding"/>
    <property type="evidence" value="ECO:0007669"/>
    <property type="project" value="UniProtKB-UniRule"/>
</dbReference>
<comment type="cofactor">
    <cofactor evidence="4">
        <name>Zn(2+)</name>
        <dbReference type="ChEBI" id="CHEBI:29105"/>
    </cofactor>
    <text evidence="4">Binds 1 zinc ion per subunit.</text>
</comment>
<evidence type="ECO:0000259" key="7">
    <source>
        <dbReference type="PROSITE" id="PS50305"/>
    </source>
</evidence>
<dbReference type="EMBL" id="QEKK01000003">
    <property type="protein sequence ID" value="PVY58740.1"/>
    <property type="molecule type" value="Genomic_DNA"/>
</dbReference>
<dbReference type="GO" id="GO:0043565">
    <property type="term" value="F:sequence-specific DNA binding"/>
    <property type="evidence" value="ECO:0007669"/>
    <property type="project" value="InterPro"/>
</dbReference>
<feature type="binding site" evidence="4">
    <location>
        <position position="128"/>
    </location>
    <ligand>
        <name>NAD(+)</name>
        <dbReference type="ChEBI" id="CHEBI:57540"/>
    </ligand>
</feature>
<dbReference type="Gene3D" id="3.30.1600.10">
    <property type="entry name" value="SIR2/SIRT2 'Small Domain"/>
    <property type="match status" value="1"/>
</dbReference>
<dbReference type="PANTHER" id="PTHR11085">
    <property type="entry name" value="NAD-DEPENDENT PROTEIN DEACYLASE SIRTUIN-5, MITOCHONDRIAL-RELATED"/>
    <property type="match status" value="1"/>
</dbReference>
<dbReference type="InterPro" id="IPR029035">
    <property type="entry name" value="DHS-like_NAD/FAD-binding_dom"/>
</dbReference>
<keyword evidence="4 5" id="KW-0479">Metal-binding</keyword>
<evidence type="ECO:0000256" key="2">
    <source>
        <dbReference type="ARBA" id="ARBA00022679"/>
    </source>
</evidence>
<feature type="binding site" evidence="4 5">
    <location>
        <position position="154"/>
    </location>
    <ligand>
        <name>Zn(2+)</name>
        <dbReference type="ChEBI" id="CHEBI:29105"/>
    </ligand>
</feature>
<evidence type="ECO:0000259" key="6">
    <source>
        <dbReference type="PROSITE" id="PS50114"/>
    </source>
</evidence>
<feature type="binding site" evidence="4 5">
    <location>
        <position position="178"/>
    </location>
    <ligand>
        <name>Zn(2+)</name>
        <dbReference type="ChEBI" id="CHEBI:29105"/>
    </ligand>
</feature>
<feature type="binding site" evidence="4 5">
    <location>
        <position position="157"/>
    </location>
    <ligand>
        <name>Zn(2+)</name>
        <dbReference type="ChEBI" id="CHEBI:29105"/>
    </ligand>
</feature>
<dbReference type="GO" id="GO:0008270">
    <property type="term" value="F:zinc ion binding"/>
    <property type="evidence" value="ECO:0007669"/>
    <property type="project" value="UniProtKB-UniRule"/>
</dbReference>
<dbReference type="PROSITE" id="PS50305">
    <property type="entry name" value="SIRTUIN"/>
    <property type="match status" value="1"/>
</dbReference>
<keyword evidence="1 4" id="KW-0963">Cytoplasm</keyword>
<evidence type="ECO:0000256" key="5">
    <source>
        <dbReference type="PROSITE-ProRule" id="PRU00236"/>
    </source>
</evidence>
<evidence type="ECO:0000256" key="3">
    <source>
        <dbReference type="ARBA" id="ARBA00023027"/>
    </source>
</evidence>
<feature type="binding site" evidence="4">
    <location>
        <position position="131"/>
    </location>
    <ligand>
        <name>NAD(+)</name>
        <dbReference type="ChEBI" id="CHEBI:57540"/>
    </ligand>
</feature>
<comment type="caution">
    <text evidence="4">Lacks conserved residue(s) required for the propagation of feature annotation.</text>
</comment>
<comment type="similarity">
    <text evidence="4">Belongs to the sirtuin family. Class U subfamily.</text>
</comment>
<proteinExistence type="inferred from homology"/>
<dbReference type="InterPro" id="IPR026591">
    <property type="entry name" value="Sirtuin_cat_small_dom_sf"/>
</dbReference>
<feature type="binding site" evidence="4">
    <location>
        <position position="216"/>
    </location>
    <ligand>
        <name>NAD(+)</name>
        <dbReference type="ChEBI" id="CHEBI:57540"/>
    </ligand>
</feature>
<gene>
    <name evidence="4" type="primary">cobB</name>
    <name evidence="8" type="ORF">C7373_10327</name>
</gene>
<dbReference type="PROSITE" id="PS50114">
    <property type="entry name" value="GATA_ZN_FINGER_2"/>
    <property type="match status" value="1"/>
</dbReference>
<feature type="binding site" evidence="4">
    <location>
        <position position="130"/>
    </location>
    <ligand>
        <name>nicotinamide</name>
        <dbReference type="ChEBI" id="CHEBI:17154"/>
    </ligand>
</feature>
<reference evidence="8 9" key="1">
    <citation type="submission" date="2018-04" db="EMBL/GenBank/DDBJ databases">
        <title>Genomic Encyclopedia of Type Strains, Phase IV (KMG-IV): sequencing the most valuable type-strain genomes for metagenomic binning, comparative biology and taxonomic classification.</title>
        <authorList>
            <person name="Goeker M."/>
        </authorList>
    </citation>
    <scope>NUCLEOTIDE SEQUENCE [LARGE SCALE GENOMIC DNA]</scope>
    <source>
        <strain evidence="8 9">DSM 26588</strain>
    </source>
</reference>
<dbReference type="Gene3D" id="3.40.50.1220">
    <property type="entry name" value="TPP-binding domain"/>
    <property type="match status" value="2"/>
</dbReference>
<sequence>MDNIEILQKMIHNSNNIVAFTGAGCSTESGVPDFRSPDGIFNQNVRTNGNVSTESGIPDFRSVDGLYNQSYRYPPETIISHSFFERDPEEFYRFYKDRMLYLDAAPNAAHRKLAELERAGRLRAVITQNIDGLHQAAGSREVLELHGSVHRNYCTRCGREFDARYVKKAEGVPVCDACGGMLKPDVVLYEEALDSDLMYRAVDYIRRAEVLIIGGTSLVVYPAAGLVNYYQGDKLVLINKSPTAMDMRADLVISGPIGEVLGQIQVN</sequence>
<dbReference type="GeneID" id="93229699"/>
<feature type="binding site" evidence="4">
    <location>
        <position position="60"/>
    </location>
    <ligand>
        <name>nicotinamide</name>
        <dbReference type="ChEBI" id="CHEBI:17154"/>
    </ligand>
</feature>
<evidence type="ECO:0000256" key="1">
    <source>
        <dbReference type="ARBA" id="ARBA00022490"/>
    </source>
</evidence>
<feature type="binding site" evidence="4">
    <location>
        <position position="53"/>
    </location>
    <ligand>
        <name>NAD(+)</name>
        <dbReference type="ChEBI" id="CHEBI:57540"/>
    </ligand>
</feature>
<dbReference type="Pfam" id="PF02146">
    <property type="entry name" value="SIR2"/>
    <property type="match status" value="1"/>
</dbReference>
<dbReference type="OrthoDB" id="9800582at2"/>
<keyword evidence="4 5" id="KW-0862">Zinc</keyword>
<dbReference type="GO" id="GO:0005737">
    <property type="term" value="C:cytoplasm"/>
    <property type="evidence" value="ECO:0007669"/>
    <property type="project" value="UniProtKB-SubCell"/>
</dbReference>
<comment type="caution">
    <text evidence="8">The sequence shown here is derived from an EMBL/GenBank/DDBJ whole genome shotgun (WGS) entry which is preliminary data.</text>
</comment>
<feature type="binding site" evidence="4">
    <location>
        <position position="146"/>
    </location>
    <ligand>
        <name>NAD(+)</name>
        <dbReference type="ChEBI" id="CHEBI:57540"/>
    </ligand>
</feature>
<dbReference type="InterPro" id="IPR000679">
    <property type="entry name" value="Znf_GATA"/>
</dbReference>
<dbReference type="PANTHER" id="PTHR11085:SF4">
    <property type="entry name" value="NAD-DEPENDENT PROTEIN DEACYLASE"/>
    <property type="match status" value="1"/>
</dbReference>
<feature type="active site" description="Proton acceptor" evidence="4 5">
    <location>
        <position position="146"/>
    </location>
</feature>
<protein>
    <recommendedName>
        <fullName evidence="4">NAD-dependent protein deacetylase</fullName>
        <ecNumber evidence="4">2.3.1.286</ecNumber>
    </recommendedName>
    <alternativeName>
        <fullName evidence="4">Regulatory protein SIR2 homolog</fullName>
    </alternativeName>
</protein>
<feature type="binding site" evidence="4">
    <location>
        <position position="217"/>
    </location>
    <ligand>
        <name>NAD(+)</name>
        <dbReference type="ChEBI" id="CHEBI:57540"/>
    </ligand>
</feature>
<feature type="domain" description="Deacetylase sirtuin-type" evidence="7">
    <location>
        <begin position="1"/>
        <end position="267"/>
    </location>
</feature>
<comment type="function">
    <text evidence="4">NAD-dependent protein deacetylase which modulates the activities of several enzymes which are inactive in their acetylated form.</text>
</comment>
<feature type="binding site" evidence="4">
    <location>
        <position position="23"/>
    </location>
    <ligand>
        <name>NAD(+)</name>
        <dbReference type="ChEBI" id="CHEBI:57540"/>
    </ligand>
</feature>